<gene>
    <name evidence="3" type="ORF">AB4Y39_11340</name>
</gene>
<reference evidence="3" key="1">
    <citation type="submission" date="2024-07" db="EMBL/GenBank/DDBJ databases">
        <title>Identification and characteristics of a novel species of coltsfoot's symbiotic bacteria.</title>
        <authorList>
            <person name="Juszczyk A."/>
            <person name="Jasielczuk I."/>
            <person name="Gurgul A."/>
            <person name="Rogala M."/>
            <person name="Kowalczyk A."/>
            <person name="Szmatola T."/>
            <person name="Kosecka-Strojek M."/>
            <person name="Arent Z."/>
            <person name="Latowski D."/>
        </authorList>
    </citation>
    <scope>NUCLEOTIDE SEQUENCE</scope>
    <source>
        <strain evidence="3">Hg7Tf</strain>
    </source>
</reference>
<dbReference type="InterPro" id="IPR025406">
    <property type="entry name" value="DUF4132"/>
</dbReference>
<dbReference type="AlphaFoldDB" id="A0AB39I8T2"/>
<organism evidence="3">
    <name type="scientific">Pseudomonas sp. Hg7Tf</name>
    <dbReference type="NCBI Taxonomy" id="3236988"/>
    <lineage>
        <taxon>Bacteria</taxon>
        <taxon>Pseudomonadati</taxon>
        <taxon>Pseudomonadota</taxon>
        <taxon>Gammaproteobacteria</taxon>
        <taxon>Pseudomonadales</taxon>
        <taxon>Pseudomonadaceae</taxon>
        <taxon>Pseudomonas</taxon>
    </lineage>
</organism>
<sequence>MALEQLQAFVLDLPQTDLGVAEHIGPDGYPLLATSELRHEHQLISELLPLLQDIHGRPEEILSALGKLPAIATLAQPQQRMRLALALIERIVAYDGGLSSASITYGFAHSFDDGVMPTLVSLLMQSDEVLEQLAVPVLQWITGYRFGYYNVVPTLTVINWISTQPLPQLPEALRDLLRVLRSQCTDPDQYGNAVIVGNYGEHLATKLDPLLGDGIWQVLVPCEHWTQLAFKDVETLPADSQAQWLDLLRHAGTATSARPAAKWLKHAQSLLHKVGEAPLRSALLRWFASVDSGRTGALLFDRWHSVDDRARMSQGNATVLRGLLWITPMLADSELTRALTRVALSGYRKVRGIGARAPKVGNAAVFALASIPTREAVGQLAVLKARVKLSSAQKEIEKAFTSAAQALQLPRDQIEELAVPTYGLEQVGLRRETFAEGAYIAEVSVDGKQATLNWFHADGTPQKSVPAKVKTEHTEALKDLQAAVKDISAMLPAQAARLDTLFLLEKHWPLAEWQERYLDHPLIGTLARRLIWTVSESGQDRALIFNDACLQTLDGSIVMPSSEAQVRLWHPIGRPLEEIVAWRERIEALHITQPFKQAHREVYLLTDAERHTATYSNRFAAHILRQHQFHALATGRGWRNQLRLLVDDSYPAASRELPTWGLRAEFWIEGVGDNFGVDTNDSGTFLHLSTDQVRFYPIDAEQRTAPAAGGGYTPEHWRNAEDAAPLPLTQVPALVLSEVMRDIDLFVGVASLANDPQWADGGADGRLRDYWRQEAFAELGATAQTRKQLLEKLLPRMTRLKGKWSLHGRFLEVTGKLRSYKIHLGSGNILMQPNDQYLCIVPDAKARTQAMPHYLPFEGDTLLSIILSKALLLIDDDKISDPTITDQIAER</sequence>
<evidence type="ECO:0000259" key="2">
    <source>
        <dbReference type="Pfam" id="PF24879"/>
    </source>
</evidence>
<dbReference type="EMBL" id="CP162607">
    <property type="protein sequence ID" value="XDK39232.1"/>
    <property type="molecule type" value="Genomic_DNA"/>
</dbReference>
<evidence type="ECO:0000313" key="3">
    <source>
        <dbReference type="EMBL" id="XDK39232.1"/>
    </source>
</evidence>
<protein>
    <submittedName>
        <fullName evidence="3">DUF4132 domain-containing protein</fullName>
    </submittedName>
</protein>
<proteinExistence type="predicted"/>
<evidence type="ECO:0000259" key="1">
    <source>
        <dbReference type="Pfam" id="PF13569"/>
    </source>
</evidence>
<accession>A0AB39I8T2</accession>
<name>A0AB39I8T2_9PSED</name>
<feature type="domain" description="DUF4132" evidence="1">
    <location>
        <begin position="459"/>
        <end position="638"/>
    </location>
</feature>
<dbReference type="Pfam" id="PF24879">
    <property type="entry name" value="DUF7737"/>
    <property type="match status" value="1"/>
</dbReference>
<dbReference type="Pfam" id="PF13569">
    <property type="entry name" value="DUF4132"/>
    <property type="match status" value="1"/>
</dbReference>
<dbReference type="RefSeq" id="WP_280043895.1">
    <property type="nucleotide sequence ID" value="NZ_CP162607.1"/>
</dbReference>
<feature type="domain" description="DUF7737" evidence="2">
    <location>
        <begin position="783"/>
        <end position="888"/>
    </location>
</feature>
<dbReference type="InterPro" id="IPR056639">
    <property type="entry name" value="DUF7737"/>
</dbReference>